<reference evidence="1" key="1">
    <citation type="submission" date="2021-05" db="EMBL/GenBank/DDBJ databases">
        <authorList>
            <person name="Scholz U."/>
            <person name="Mascher M."/>
            <person name="Fiebig A."/>
        </authorList>
    </citation>
    <scope>NUCLEOTIDE SEQUENCE [LARGE SCALE GENOMIC DNA]</scope>
</reference>
<evidence type="ECO:0000313" key="1">
    <source>
        <dbReference type="EnsemblPlants" id="AVESA.00010b.r2.2CG0302200.3.CDS"/>
    </source>
</evidence>
<organism evidence="1 2">
    <name type="scientific">Avena sativa</name>
    <name type="common">Oat</name>
    <dbReference type="NCBI Taxonomy" id="4498"/>
    <lineage>
        <taxon>Eukaryota</taxon>
        <taxon>Viridiplantae</taxon>
        <taxon>Streptophyta</taxon>
        <taxon>Embryophyta</taxon>
        <taxon>Tracheophyta</taxon>
        <taxon>Spermatophyta</taxon>
        <taxon>Magnoliopsida</taxon>
        <taxon>Liliopsida</taxon>
        <taxon>Poales</taxon>
        <taxon>Poaceae</taxon>
        <taxon>BOP clade</taxon>
        <taxon>Pooideae</taxon>
        <taxon>Poodae</taxon>
        <taxon>Poeae</taxon>
        <taxon>Poeae Chloroplast Group 1 (Aveneae type)</taxon>
        <taxon>Aveninae</taxon>
        <taxon>Avena</taxon>
    </lineage>
</organism>
<sequence length="423" mass="48276">MSQEPTAKRGCSGGNAVAFAVDRLSDLPDGLLHTIMSFLPAPQVVQTSVLSRRWRDLWRSTPCISIEQRDFQITTGSERHQREEKWRKLENFTTNFLLFHNNVAFLDKFRVCGNASGANALHLRYVDRWVRRGIKYCPQVLEILISSSCPLIPFPHMGASSCRLRRLYLFGLHLNNQFTDLLCFGCPVLQDLELRRCTHVFQEFKSHTLKRLVIDVCGNLTGALVVITAPCLAYLRLGISSRCYSNGISIFETASIVKASIHLLCLGEIFSLKHQRHLLGNLCNVPNLELSGFHTMALLVEESVEFPIFTGLKTLSLEQCFLDKCDLNNKLDALGSFVQNAPCLEKLTLTCCMFEVESEKEGQLMRKNIILQRQDQNTFWCLKLKFIEVVYEEDHDHQLVELLWGIGRRLPDASIILTNYFMD</sequence>
<accession>A0ACD5URP6</accession>
<protein>
    <submittedName>
        <fullName evidence="1">Uncharacterized protein</fullName>
    </submittedName>
</protein>
<proteinExistence type="predicted"/>
<evidence type="ECO:0000313" key="2">
    <source>
        <dbReference type="Proteomes" id="UP001732700"/>
    </source>
</evidence>
<name>A0ACD5URP6_AVESA</name>
<dbReference type="Proteomes" id="UP001732700">
    <property type="component" value="Chromosome 2C"/>
</dbReference>
<keyword evidence="2" id="KW-1185">Reference proteome</keyword>
<reference evidence="1" key="2">
    <citation type="submission" date="2025-09" db="UniProtKB">
        <authorList>
            <consortium name="EnsemblPlants"/>
        </authorList>
    </citation>
    <scope>IDENTIFICATION</scope>
</reference>
<dbReference type="EnsemblPlants" id="AVESA.00010b.r2.2CG0302200.3">
    <property type="protein sequence ID" value="AVESA.00010b.r2.2CG0302200.3.CDS"/>
    <property type="gene ID" value="AVESA.00010b.r2.2CG0302200"/>
</dbReference>